<dbReference type="InterPro" id="IPR052387">
    <property type="entry name" value="Fibrocystin"/>
</dbReference>
<dbReference type="CDD" id="cd00603">
    <property type="entry name" value="IPT_PCSR"/>
    <property type="match status" value="1"/>
</dbReference>
<dbReference type="Gene3D" id="2.60.120.1560">
    <property type="match status" value="1"/>
</dbReference>
<dbReference type="GeneTree" id="ENSGT00940000176110"/>
<evidence type="ECO:0000256" key="1">
    <source>
        <dbReference type="ARBA" id="ARBA00022729"/>
    </source>
</evidence>
<dbReference type="InterPro" id="IPR013783">
    <property type="entry name" value="Ig-like_fold"/>
</dbReference>
<accession>A0A8C4T314</accession>
<proteinExistence type="predicted"/>
<feature type="domain" description="PA14" evidence="3">
    <location>
        <begin position="253"/>
        <end position="403"/>
    </location>
</feature>
<dbReference type="PANTHER" id="PTHR46769">
    <property type="entry name" value="POLYCYSTIC KIDNEY AND HEPATIC DISEASE 1 (AUTOSOMAL RECESSIVE)-LIKE 1"/>
    <property type="match status" value="1"/>
</dbReference>
<keyword evidence="1 2" id="KW-0732">Signal</keyword>
<feature type="signal peptide" evidence="2">
    <location>
        <begin position="1"/>
        <end position="18"/>
    </location>
</feature>
<reference evidence="4" key="1">
    <citation type="submission" date="2025-08" db="UniProtKB">
        <authorList>
            <consortium name="Ensembl"/>
        </authorList>
    </citation>
    <scope>IDENTIFICATION</scope>
</reference>
<dbReference type="FunFam" id="2.60.40.10:FF:001292">
    <property type="entry name" value="PKHD1 like 1"/>
    <property type="match status" value="1"/>
</dbReference>
<sequence length="682" mass="75755">MSHVMFVSLICFSGFSQANQFNYGPGESQLGNSVMMVSNTRSIPCDVDKDSSRATVITCYTRPMPADNYVVQVSVDGTMIPQSNMCNGNYNSYYCSFYVSLKAAHTLLEQLVPEFSFLGSLITIRGMIFTDVYGSNTALSSNGLNVRILRYVKLTSDRTHSNFRSLPYLSTYFISALDKLAMFQSYAEIYSIFPSAGSLEGGTILTINGNYFDQTNSPARILVGGQDCPLLSLSNNVIICTVPAQPVTNRTLFGGRGLQLEVWNNTVPHTLDDVLAYDTSMPGYYTMWVDSSSYAWPANYNNFVARLSGFFTPTVTDDYRFYIRGDDRCALYFSQTGLPKDKVKIAYLTSARINESINTPFILSVYFLRYYIEILFQQYSSNAFVDLAIYQKNTSFTALQTPDAISEVQVINTQSIVLIEKQEICFVNWTSETPVKEVQQIVVNSSCFSLGYCAYLQYTLIYNNEKTAPISVDASSDVIQNALNAFDSIKPDSVVVTKTESASGSVYIVTFDSTRGDFNVLQYDTGGSNISISISEITQGKPGLDTFTLMWDGVTSSPLSANATAGQVNDELWGLLSAKCPSSINGYTEGPQVKYFRDYETAAEMVRNQRGTRVFNTEAFCGSYSLMTPQILFDSNDVTSSGLPYGNVSLLTYDTVSFFMFSLRVTSHIQRAVDHQARSRVR</sequence>
<evidence type="ECO:0000259" key="3">
    <source>
        <dbReference type="PROSITE" id="PS51820"/>
    </source>
</evidence>
<dbReference type="InterPro" id="IPR014756">
    <property type="entry name" value="Ig_E-set"/>
</dbReference>
<dbReference type="SUPFAM" id="SSF81296">
    <property type="entry name" value="E set domains"/>
    <property type="match status" value="1"/>
</dbReference>
<reference evidence="4" key="2">
    <citation type="submission" date="2025-09" db="UniProtKB">
        <authorList>
            <consortium name="Ensembl"/>
        </authorList>
    </citation>
    <scope>IDENTIFICATION</scope>
</reference>
<dbReference type="Pfam" id="PF01833">
    <property type="entry name" value="TIG"/>
    <property type="match status" value="1"/>
</dbReference>
<keyword evidence="5" id="KW-1185">Reference proteome</keyword>
<feature type="chain" id="PRO_5034497909" description="PA14 domain-containing protein" evidence="2">
    <location>
        <begin position="19"/>
        <end position="682"/>
    </location>
</feature>
<evidence type="ECO:0000256" key="2">
    <source>
        <dbReference type="SAM" id="SignalP"/>
    </source>
</evidence>
<evidence type="ECO:0000313" key="4">
    <source>
        <dbReference type="Ensembl" id="ENSECRP00000026428.1"/>
    </source>
</evidence>
<dbReference type="Gene3D" id="2.60.40.10">
    <property type="entry name" value="Immunoglobulins"/>
    <property type="match status" value="2"/>
</dbReference>
<dbReference type="InterPro" id="IPR002909">
    <property type="entry name" value="IPT_dom"/>
</dbReference>
<dbReference type="SUPFAM" id="SSF56988">
    <property type="entry name" value="Anthrax protective antigen"/>
    <property type="match status" value="1"/>
</dbReference>
<organism evidence="4 5">
    <name type="scientific">Erpetoichthys calabaricus</name>
    <name type="common">Rope fish</name>
    <name type="synonym">Calamoichthys calabaricus</name>
    <dbReference type="NCBI Taxonomy" id="27687"/>
    <lineage>
        <taxon>Eukaryota</taxon>
        <taxon>Metazoa</taxon>
        <taxon>Chordata</taxon>
        <taxon>Craniata</taxon>
        <taxon>Vertebrata</taxon>
        <taxon>Euteleostomi</taxon>
        <taxon>Actinopterygii</taxon>
        <taxon>Polypteriformes</taxon>
        <taxon>Polypteridae</taxon>
        <taxon>Erpetoichthys</taxon>
    </lineage>
</organism>
<dbReference type="InterPro" id="IPR037524">
    <property type="entry name" value="PA14/GLEYA"/>
</dbReference>
<evidence type="ECO:0000313" key="5">
    <source>
        <dbReference type="Proteomes" id="UP000694620"/>
    </source>
</evidence>
<name>A0A8C4T314_ERPCA</name>
<dbReference type="SMART" id="SM00429">
    <property type="entry name" value="IPT"/>
    <property type="match status" value="1"/>
</dbReference>
<dbReference type="PROSITE" id="PS51820">
    <property type="entry name" value="PA14"/>
    <property type="match status" value="1"/>
</dbReference>
<dbReference type="PANTHER" id="PTHR46769:SF2">
    <property type="entry name" value="FIBROCYSTIN-L ISOFORM 2 PRECURSOR-RELATED"/>
    <property type="match status" value="1"/>
</dbReference>
<dbReference type="Proteomes" id="UP000694620">
    <property type="component" value="Unassembled WGS sequence"/>
</dbReference>
<protein>
    <recommendedName>
        <fullName evidence="3">PA14 domain-containing protein</fullName>
    </recommendedName>
</protein>
<dbReference type="AlphaFoldDB" id="A0A8C4T314"/>
<dbReference type="Ensembl" id="ENSECRT00000026981.1">
    <property type="protein sequence ID" value="ENSECRP00000026428.1"/>
    <property type="gene ID" value="ENSECRG00000017842.1"/>
</dbReference>